<gene>
    <name evidence="1" type="ORF">MNBD_CHLOROFLEXI01-5139</name>
</gene>
<protein>
    <submittedName>
        <fullName evidence="1">Uncharacterized protein</fullName>
    </submittedName>
</protein>
<accession>A0A3B0UTU8</accession>
<name>A0A3B0UTU8_9ZZZZ</name>
<dbReference type="EMBL" id="UOEU01000538">
    <property type="protein sequence ID" value="VAW34471.1"/>
    <property type="molecule type" value="Genomic_DNA"/>
</dbReference>
<dbReference type="AlphaFoldDB" id="A0A3B0UTU8"/>
<evidence type="ECO:0000313" key="1">
    <source>
        <dbReference type="EMBL" id="VAW34471.1"/>
    </source>
</evidence>
<organism evidence="1">
    <name type="scientific">hydrothermal vent metagenome</name>
    <dbReference type="NCBI Taxonomy" id="652676"/>
    <lineage>
        <taxon>unclassified sequences</taxon>
        <taxon>metagenomes</taxon>
        <taxon>ecological metagenomes</taxon>
    </lineage>
</organism>
<reference evidence="1" key="1">
    <citation type="submission" date="2018-06" db="EMBL/GenBank/DDBJ databases">
        <authorList>
            <person name="Zhirakovskaya E."/>
        </authorList>
    </citation>
    <scope>NUCLEOTIDE SEQUENCE</scope>
</reference>
<sequence length="96" mass="11223">MSTTDRPLWQLLLELKTAVRAERPFSCIECFTLLEYLAESLSQLVSSNHKKSKEEEALLHDAVQQHLNACPNYRAYFQTRLHDMEKLLETDLLNED</sequence>
<proteinExistence type="predicted"/>